<evidence type="ECO:0000313" key="3">
    <source>
        <dbReference type="EMBL" id="BAU98684.1"/>
    </source>
</evidence>
<feature type="transmembrane region" description="Helical" evidence="1">
    <location>
        <begin position="29"/>
        <end position="47"/>
    </location>
</feature>
<sequence length="219" mass="22301">MDNFLEHLNAFEKILLMTHTKTRRLDMRLFIGLALVVGAALGGFALVTATESTTAVYVASKTLTPGHVLDKNDLVLTDVKLGSSGTSYLTANAFTPGSVVTKAVGAGELVPVSAVGTAKHVATTNVVVQLDVPLASEAVVGSSVDVWASMAVGQGVFGPPSVIISGAQIAHITEATGLAASNGGVRVELVVPQNKVAALLESQANGDALSLVPTRGKSS</sequence>
<keyword evidence="1" id="KW-0472">Membrane</keyword>
<dbReference type="InterPro" id="IPR013974">
    <property type="entry name" value="SAF"/>
</dbReference>
<dbReference type="EMBL" id="AP017457">
    <property type="protein sequence ID" value="BAU98684.1"/>
    <property type="molecule type" value="Genomic_DNA"/>
</dbReference>
<dbReference type="Pfam" id="PF08666">
    <property type="entry name" value="SAF"/>
    <property type="match status" value="1"/>
</dbReference>
<keyword evidence="1" id="KW-0812">Transmembrane</keyword>
<dbReference type="SMART" id="SM00858">
    <property type="entry name" value="SAF"/>
    <property type="match status" value="1"/>
</dbReference>
<organism evidence="3 4">
    <name type="scientific">Aurantimicrobium minutum</name>
    <dbReference type="NCBI Taxonomy" id="708131"/>
    <lineage>
        <taxon>Bacteria</taxon>
        <taxon>Bacillati</taxon>
        <taxon>Actinomycetota</taxon>
        <taxon>Actinomycetes</taxon>
        <taxon>Micrococcales</taxon>
        <taxon>Microbacteriaceae</taxon>
        <taxon>Aurantimicrobium</taxon>
    </lineage>
</organism>
<reference evidence="3 4" key="1">
    <citation type="journal article" date="2016" name="Genome Announc.">
        <title>Complete Genome Sequence of Aurantimicrobium minutum Type Strain KNCT, a Planktonic Ultramicrobacterium Isolated from River Water.</title>
        <authorList>
            <person name="Nakai R."/>
            <person name="Fujisawa T."/>
            <person name="Nakamura Y."/>
            <person name="Nishide H."/>
            <person name="Uchiyama I."/>
            <person name="Baba T."/>
            <person name="Toyoda A."/>
            <person name="Fujiyama A."/>
            <person name="Naganuma T."/>
            <person name="Niki H."/>
        </authorList>
    </citation>
    <scope>NUCLEOTIDE SEQUENCE [LARGE SCALE GENOMIC DNA]</scope>
    <source>
        <strain evidence="3 4">KNC</strain>
    </source>
</reference>
<evidence type="ECO:0000256" key="1">
    <source>
        <dbReference type="SAM" id="Phobius"/>
    </source>
</evidence>
<accession>A0A173LV28</accession>
<feature type="domain" description="SAF" evidence="2">
    <location>
        <begin position="54"/>
        <end position="116"/>
    </location>
</feature>
<name>A0A173LV28_9MICO</name>
<dbReference type="AlphaFoldDB" id="A0A173LV28"/>
<proteinExistence type="predicted"/>
<dbReference type="CDD" id="cd11614">
    <property type="entry name" value="SAF_CpaB_FlgA_like"/>
    <property type="match status" value="1"/>
</dbReference>
<protein>
    <submittedName>
        <fullName evidence="3">Putative membrane protein CrgA</fullName>
    </submittedName>
</protein>
<dbReference type="KEGG" id="amin:AUMI_11420"/>
<evidence type="ECO:0000313" key="4">
    <source>
        <dbReference type="Proteomes" id="UP000243847"/>
    </source>
</evidence>
<dbReference type="Proteomes" id="UP000243847">
    <property type="component" value="Chromosome sequence1"/>
</dbReference>
<evidence type="ECO:0000259" key="2">
    <source>
        <dbReference type="SMART" id="SM00858"/>
    </source>
</evidence>
<gene>
    <name evidence="3" type="ORF">AUMI_11420</name>
</gene>
<keyword evidence="1" id="KW-1133">Transmembrane helix</keyword>